<dbReference type="PANTHER" id="PTHR28002">
    <property type="entry name" value="MIOREX COMPLEX COMPONENT 11"/>
    <property type="match status" value="1"/>
</dbReference>
<comment type="caution">
    <text evidence="2">The sequence shown here is derived from an EMBL/GenBank/DDBJ whole genome shotgun (WGS) entry which is preliminary data.</text>
</comment>
<evidence type="ECO:0000256" key="1">
    <source>
        <dbReference type="SAM" id="MobiDB-lite"/>
    </source>
</evidence>
<accession>A0A9W9VGM9</accession>
<reference evidence="2" key="2">
    <citation type="journal article" date="2023" name="IMA Fungus">
        <title>Comparative genomic study of the Penicillium genus elucidates a diverse pangenome and 15 lateral gene transfer events.</title>
        <authorList>
            <person name="Petersen C."/>
            <person name="Sorensen T."/>
            <person name="Nielsen M.R."/>
            <person name="Sondergaard T.E."/>
            <person name="Sorensen J.L."/>
            <person name="Fitzpatrick D.A."/>
            <person name="Frisvad J.C."/>
            <person name="Nielsen K.L."/>
        </authorList>
    </citation>
    <scope>NUCLEOTIDE SEQUENCE</scope>
    <source>
        <strain evidence="2">IBT 29864</strain>
    </source>
</reference>
<name>A0A9W9VGM9_9EURO</name>
<dbReference type="PANTHER" id="PTHR28002:SF1">
    <property type="entry name" value="MIOREX COMPLEX COMPONENT 11"/>
    <property type="match status" value="1"/>
</dbReference>
<proteinExistence type="predicted"/>
<dbReference type="GO" id="GO:0005739">
    <property type="term" value="C:mitochondrion"/>
    <property type="evidence" value="ECO:0007669"/>
    <property type="project" value="TreeGrafter"/>
</dbReference>
<organism evidence="2 3">
    <name type="scientific">Penicillium cataractarum</name>
    <dbReference type="NCBI Taxonomy" id="2100454"/>
    <lineage>
        <taxon>Eukaryota</taxon>
        <taxon>Fungi</taxon>
        <taxon>Dikarya</taxon>
        <taxon>Ascomycota</taxon>
        <taxon>Pezizomycotina</taxon>
        <taxon>Eurotiomycetes</taxon>
        <taxon>Eurotiomycetidae</taxon>
        <taxon>Eurotiales</taxon>
        <taxon>Aspergillaceae</taxon>
        <taxon>Penicillium</taxon>
    </lineage>
</organism>
<dbReference type="GeneID" id="81436009"/>
<dbReference type="InterPro" id="IPR018811">
    <property type="entry name" value="MRX11"/>
</dbReference>
<dbReference type="Pfam" id="PF10306">
    <property type="entry name" value="FLILHELTA"/>
    <property type="match status" value="1"/>
</dbReference>
<dbReference type="Proteomes" id="UP001147782">
    <property type="component" value="Unassembled WGS sequence"/>
</dbReference>
<dbReference type="OrthoDB" id="5580261at2759"/>
<dbReference type="EMBL" id="JAPZBS010000002">
    <property type="protein sequence ID" value="KAJ5381473.1"/>
    <property type="molecule type" value="Genomic_DNA"/>
</dbReference>
<reference evidence="2" key="1">
    <citation type="submission" date="2022-11" db="EMBL/GenBank/DDBJ databases">
        <authorList>
            <person name="Petersen C."/>
        </authorList>
    </citation>
    <scope>NUCLEOTIDE SEQUENCE</scope>
    <source>
        <strain evidence="2">IBT 29864</strain>
    </source>
</reference>
<gene>
    <name evidence="2" type="ORF">N7496_003901</name>
</gene>
<keyword evidence="3" id="KW-1185">Reference proteome</keyword>
<protein>
    <submittedName>
        <fullName evidence="2">Uncharacterized protein</fullName>
    </submittedName>
</protein>
<sequence length="218" mass="24112">MTARRPLTSPTVLRRVRANAVRQPGPSRRNLSTPPNPPQAPKPAQATPKDSQSRLRRFNDRLPRFLRRYTTPLLGAPVTHVTSFLVLHEITAILPLFGLVAAFHYGAWMPDLSSDSESGKSNAFDEGAKRFGRWLRKKGWVEESDVSAVAEHQVTGATHGAQKEQAGVRLVLEFATAYAITKALLPLRIAASVWATPWFARTILTPITNAARRLFGKS</sequence>
<dbReference type="AlphaFoldDB" id="A0A9W9VGM9"/>
<evidence type="ECO:0000313" key="3">
    <source>
        <dbReference type="Proteomes" id="UP001147782"/>
    </source>
</evidence>
<feature type="region of interest" description="Disordered" evidence="1">
    <location>
        <begin position="1"/>
        <end position="56"/>
    </location>
</feature>
<dbReference type="RefSeq" id="XP_056559044.1">
    <property type="nucleotide sequence ID" value="XM_056696832.1"/>
</dbReference>
<evidence type="ECO:0000313" key="2">
    <source>
        <dbReference type="EMBL" id="KAJ5381473.1"/>
    </source>
</evidence>